<dbReference type="PANTHER" id="PTHR30469:SF15">
    <property type="entry name" value="HLYD FAMILY OF SECRETION PROTEINS"/>
    <property type="match status" value="1"/>
</dbReference>
<dbReference type="NCBIfam" id="TIGR01730">
    <property type="entry name" value="RND_mfp"/>
    <property type="match status" value="1"/>
</dbReference>
<comment type="similarity">
    <text evidence="1">Belongs to the membrane fusion protein (MFP) (TC 8.A.1) family.</text>
</comment>
<dbReference type="GO" id="GO:0015562">
    <property type="term" value="F:efflux transmembrane transporter activity"/>
    <property type="evidence" value="ECO:0007669"/>
    <property type="project" value="TreeGrafter"/>
</dbReference>
<name>A0A2A6DY17_9BACL</name>
<evidence type="ECO:0000256" key="2">
    <source>
        <dbReference type="SAM" id="Coils"/>
    </source>
</evidence>
<organism evidence="4 5">
    <name type="scientific">Candidatus Reconcilbacillus cellulovorans</name>
    <dbReference type="NCBI Taxonomy" id="1906605"/>
    <lineage>
        <taxon>Bacteria</taxon>
        <taxon>Bacillati</taxon>
        <taxon>Bacillota</taxon>
        <taxon>Bacilli</taxon>
        <taxon>Bacillales</taxon>
        <taxon>Paenibacillaceae</taxon>
        <taxon>Candidatus Reconcilbacillus</taxon>
    </lineage>
</organism>
<dbReference type="GO" id="GO:1990281">
    <property type="term" value="C:efflux pump complex"/>
    <property type="evidence" value="ECO:0007669"/>
    <property type="project" value="TreeGrafter"/>
</dbReference>
<evidence type="ECO:0000256" key="1">
    <source>
        <dbReference type="ARBA" id="ARBA00009477"/>
    </source>
</evidence>
<reference evidence="4 5" key="1">
    <citation type="submission" date="2016-12" db="EMBL/GenBank/DDBJ databases">
        <title>Candidatus Reconcilibacillus cellulovorans genome.</title>
        <authorList>
            <person name="Kolinko S."/>
            <person name="Wu Y.-W."/>
            <person name="Tachea F."/>
            <person name="Denzel E."/>
            <person name="Hiras J."/>
            <person name="Baecker N."/>
            <person name="Chan L.J."/>
            <person name="Eichorst S.A."/>
            <person name="Frey D."/>
            <person name="Adams P.D."/>
            <person name="Pray T."/>
            <person name="Tanjore D."/>
            <person name="Petzold C.J."/>
            <person name="Gladden J.M."/>
            <person name="Simmons B.A."/>
            <person name="Singer S.W."/>
        </authorList>
    </citation>
    <scope>NUCLEOTIDE SEQUENCE [LARGE SCALE GENOMIC DNA]</scope>
    <source>
        <strain evidence="4">JTherm</strain>
    </source>
</reference>
<feature type="domain" description="YknX-like C-terminal permuted SH3-like" evidence="3">
    <location>
        <begin position="293"/>
        <end position="357"/>
    </location>
</feature>
<dbReference type="InterPro" id="IPR058637">
    <property type="entry name" value="YknX-like_C"/>
</dbReference>
<sequence length="358" mass="38289">MKKGIWAAALVVAVVLFASIVVARTGRQAEVTLVETTKGAIQESVFASGTLEPAERFEHYAPANAVVGRVYVREGDAVRAGDKLFELDFSELERQLKAEETNLQLLIRERDQAREQAIEAMQRELEETGTVSEATKAKADVSSYDLRVRNQQDLVASLREKLAKREVVAAGDGVVAQVAVREGQAVAQGAPAVTVISVKSLEVRAKVGELDAGKLRPGMEAIVTGDAFSGSYSAKLTYVAPFAKPAEGGAGAGGGDPVVEVRALLSAVGADLRPGYRATLEIRLPGEERVLAPVAAVRREGDKAFVFRVDNGVARQVEVKTGREDDRYVEILEGLTAGERIVAEPSAGVRDGRKVKVR</sequence>
<dbReference type="Gene3D" id="2.40.50.100">
    <property type="match status" value="1"/>
</dbReference>
<evidence type="ECO:0000313" key="5">
    <source>
        <dbReference type="Proteomes" id="UP000243688"/>
    </source>
</evidence>
<dbReference type="SUPFAM" id="SSF111369">
    <property type="entry name" value="HlyD-like secretion proteins"/>
    <property type="match status" value="1"/>
</dbReference>
<dbReference type="PANTHER" id="PTHR30469">
    <property type="entry name" value="MULTIDRUG RESISTANCE PROTEIN MDTA"/>
    <property type="match status" value="1"/>
</dbReference>
<protein>
    <recommendedName>
        <fullName evidence="3">YknX-like C-terminal permuted SH3-like domain-containing protein</fullName>
    </recommendedName>
</protein>
<evidence type="ECO:0000313" key="4">
    <source>
        <dbReference type="EMBL" id="PDO09625.1"/>
    </source>
</evidence>
<gene>
    <name evidence="4" type="ORF">BLM47_11625</name>
</gene>
<dbReference type="Gene3D" id="2.40.420.20">
    <property type="match status" value="1"/>
</dbReference>
<evidence type="ECO:0000259" key="3">
    <source>
        <dbReference type="Pfam" id="PF25989"/>
    </source>
</evidence>
<dbReference type="EMBL" id="MOXJ01000033">
    <property type="protein sequence ID" value="PDO09625.1"/>
    <property type="molecule type" value="Genomic_DNA"/>
</dbReference>
<accession>A0A2A6DY17</accession>
<dbReference type="AlphaFoldDB" id="A0A2A6DY17"/>
<comment type="caution">
    <text evidence="4">The sequence shown here is derived from an EMBL/GenBank/DDBJ whole genome shotgun (WGS) entry which is preliminary data.</text>
</comment>
<dbReference type="InterPro" id="IPR006143">
    <property type="entry name" value="RND_pump_MFP"/>
</dbReference>
<dbReference type="Pfam" id="PF25989">
    <property type="entry name" value="YknX_C"/>
    <property type="match status" value="1"/>
</dbReference>
<feature type="coiled-coil region" evidence="2">
    <location>
        <begin position="89"/>
        <end position="123"/>
    </location>
</feature>
<dbReference type="Proteomes" id="UP000243688">
    <property type="component" value="Unassembled WGS sequence"/>
</dbReference>
<dbReference type="Gene3D" id="2.40.30.170">
    <property type="match status" value="1"/>
</dbReference>
<proteinExistence type="inferred from homology"/>
<keyword evidence="2" id="KW-0175">Coiled coil</keyword>